<reference evidence="8" key="1">
    <citation type="journal article" date="2016" name="Genome Announc.">
        <title>Complete genome sequence of Alkaliphilus metalliredigens strain QYMF, an alkaliphilic and metal-reducing bacterium isolated from borax-contaminated leachate ponds.</title>
        <authorList>
            <person name="Hwang C."/>
            <person name="Copeland A."/>
            <person name="Lucas S."/>
            <person name="Lapidus A."/>
            <person name="Barry K."/>
            <person name="Detter J.C."/>
            <person name="Glavina Del Rio T."/>
            <person name="Hammon N."/>
            <person name="Israni S."/>
            <person name="Dalin E."/>
            <person name="Tice H."/>
            <person name="Pitluck S."/>
            <person name="Chertkov O."/>
            <person name="Brettin T."/>
            <person name="Bruce D."/>
            <person name="Han C."/>
            <person name="Schmutz J."/>
            <person name="Larimer F."/>
            <person name="Land M.L."/>
            <person name="Hauser L."/>
            <person name="Kyrpides N."/>
            <person name="Mikhailova N."/>
            <person name="Ye Q."/>
            <person name="Zhou J."/>
            <person name="Richardson P."/>
            <person name="Fields M.W."/>
        </authorList>
    </citation>
    <scope>NUCLEOTIDE SEQUENCE [LARGE SCALE GENOMIC DNA]</scope>
    <source>
        <strain evidence="8">QYMF</strain>
    </source>
</reference>
<evidence type="ECO:0000259" key="6">
    <source>
        <dbReference type="Pfam" id="PF14512"/>
    </source>
</evidence>
<dbReference type="CDD" id="cd02062">
    <property type="entry name" value="Nitro_FMN_reductase"/>
    <property type="match status" value="1"/>
</dbReference>
<dbReference type="HOGENOM" id="CLU_070562_1_0_9"/>
<dbReference type="Proteomes" id="UP000001572">
    <property type="component" value="Chromosome"/>
</dbReference>
<dbReference type="EMBL" id="CP000724">
    <property type="protein sequence ID" value="ABR49763.1"/>
    <property type="molecule type" value="Genomic_DNA"/>
</dbReference>
<protein>
    <submittedName>
        <fullName evidence="7">Nitroreductase</fullName>
    </submittedName>
</protein>
<dbReference type="GO" id="GO:0016491">
    <property type="term" value="F:oxidoreductase activity"/>
    <property type="evidence" value="ECO:0007669"/>
    <property type="project" value="UniProtKB-KW"/>
</dbReference>
<evidence type="ECO:0000256" key="4">
    <source>
        <dbReference type="ARBA" id="ARBA00022643"/>
    </source>
</evidence>
<dbReference type="SUPFAM" id="SSF55469">
    <property type="entry name" value="FMN-dependent nitroreductase-like"/>
    <property type="match status" value="2"/>
</dbReference>
<accession>A6TU95</accession>
<dbReference type="RefSeq" id="WP_012064723.1">
    <property type="nucleotide sequence ID" value="NC_009633.1"/>
</dbReference>
<organism evidence="7 8">
    <name type="scientific">Alkaliphilus metalliredigens (strain QYMF)</name>
    <dbReference type="NCBI Taxonomy" id="293826"/>
    <lineage>
        <taxon>Bacteria</taxon>
        <taxon>Bacillati</taxon>
        <taxon>Bacillota</taxon>
        <taxon>Clostridia</taxon>
        <taxon>Peptostreptococcales</taxon>
        <taxon>Natronincolaceae</taxon>
        <taxon>Alkaliphilus</taxon>
    </lineage>
</organism>
<dbReference type="Gene3D" id="3.40.109.30">
    <property type="entry name" value="putative nitroreductase (tm1586), domain 2"/>
    <property type="match status" value="1"/>
</dbReference>
<comment type="similarity">
    <text evidence="2">Belongs to the nitroreductase family.</text>
</comment>
<evidence type="ECO:0000313" key="8">
    <source>
        <dbReference type="Proteomes" id="UP000001572"/>
    </source>
</evidence>
<dbReference type="InterPro" id="IPR029478">
    <property type="entry name" value="TM1586_NiRdase"/>
</dbReference>
<proteinExistence type="inferred from homology"/>
<dbReference type="AlphaFoldDB" id="A6TU95"/>
<comment type="cofactor">
    <cofactor evidence="1">
        <name>FMN</name>
        <dbReference type="ChEBI" id="CHEBI:58210"/>
    </cofactor>
</comment>
<feature type="domain" description="Putative nitroreductase TM1586" evidence="6">
    <location>
        <begin position="5"/>
        <end position="248"/>
    </location>
</feature>
<keyword evidence="5" id="KW-0560">Oxidoreductase</keyword>
<dbReference type="InterPro" id="IPR000415">
    <property type="entry name" value="Nitroreductase-like"/>
</dbReference>
<dbReference type="KEGG" id="amt:Amet_3641"/>
<dbReference type="eggNOG" id="COG0778">
    <property type="taxonomic scope" value="Bacteria"/>
</dbReference>
<evidence type="ECO:0000256" key="2">
    <source>
        <dbReference type="ARBA" id="ARBA00007118"/>
    </source>
</evidence>
<keyword evidence="4" id="KW-0288">FMN</keyword>
<dbReference type="Gene3D" id="3.40.109.10">
    <property type="entry name" value="NADH Oxidase"/>
    <property type="match status" value="1"/>
</dbReference>
<dbReference type="Pfam" id="PF14512">
    <property type="entry name" value="TM1586_NiRdase"/>
    <property type="match status" value="1"/>
</dbReference>
<evidence type="ECO:0000256" key="3">
    <source>
        <dbReference type="ARBA" id="ARBA00022630"/>
    </source>
</evidence>
<dbReference type="PANTHER" id="PTHR43673:SF2">
    <property type="entry name" value="NITROREDUCTASE"/>
    <property type="match status" value="1"/>
</dbReference>
<gene>
    <name evidence="7" type="ordered locus">Amet_3641</name>
</gene>
<name>A6TU95_ALKMQ</name>
<evidence type="ECO:0000313" key="7">
    <source>
        <dbReference type="EMBL" id="ABR49763.1"/>
    </source>
</evidence>
<dbReference type="STRING" id="293826.Amet_3641"/>
<dbReference type="PANTHER" id="PTHR43673">
    <property type="entry name" value="NAD(P)H NITROREDUCTASE YDGI-RELATED"/>
    <property type="match status" value="1"/>
</dbReference>
<evidence type="ECO:0000256" key="1">
    <source>
        <dbReference type="ARBA" id="ARBA00001917"/>
    </source>
</evidence>
<evidence type="ECO:0000256" key="5">
    <source>
        <dbReference type="ARBA" id="ARBA00023002"/>
    </source>
</evidence>
<keyword evidence="3" id="KW-0285">Flavoprotein</keyword>
<sequence>MKKSVKELIIHRKSTRNFSKKPIEESILNELKKQGQQSKALYEAISVTFEISKGKEITKKLGVTTGYFGKLFEAPHYLVAITDTKEGYQENMGYQMEQVLLAAQELQIGTCWIAVIHHRQQINEFFNVPRGRTLLALSPIGSEVEPFGYKLLNRSKQSEPSIRKSLDEFVWIDSWDRPYNESKHGSLDGFEAILKDAKLAPSWGNEQPWRVLIEGEQLHLYTIPFKKDEESFNPHKIDCGIFMYYIEALAKEVGIESNWSRESVTIVSPKNFQYIATLKLNRD</sequence>
<keyword evidence="8" id="KW-1185">Reference proteome</keyword>